<dbReference type="EMBL" id="CP013236">
    <property type="protein sequence ID" value="AMP15992.1"/>
    <property type="molecule type" value="Genomic_DNA"/>
</dbReference>
<sequence>MVHGQAFRIEVSGYWGGARTGAAQAAPPCKAVMGEAAGRPTNALTLA</sequence>
<protein>
    <submittedName>
        <fullName evidence="1">Uncharacterized protein</fullName>
    </submittedName>
</protein>
<keyword evidence="2" id="KW-1185">Reference proteome</keyword>
<proteinExistence type="predicted"/>
<organism evidence="1 2">
    <name type="scientific">Collimonas pratensis</name>
    <dbReference type="NCBI Taxonomy" id="279113"/>
    <lineage>
        <taxon>Bacteria</taxon>
        <taxon>Pseudomonadati</taxon>
        <taxon>Pseudomonadota</taxon>
        <taxon>Betaproteobacteria</taxon>
        <taxon>Burkholderiales</taxon>
        <taxon>Oxalobacteraceae</taxon>
        <taxon>Collimonas</taxon>
    </lineage>
</organism>
<evidence type="ECO:0000313" key="2">
    <source>
        <dbReference type="Proteomes" id="UP000074914"/>
    </source>
</evidence>
<reference evidence="1 2" key="1">
    <citation type="submission" date="2015-11" db="EMBL/GenBank/DDBJ databases">
        <title>Exploring the genomic traits of fungus-feeding bacterial genus Collimonas.</title>
        <authorList>
            <person name="Song C."/>
            <person name="Schmidt R."/>
            <person name="de Jager V."/>
            <person name="Krzyzanowska D."/>
            <person name="Jongedijk E."/>
            <person name="Cankar K."/>
            <person name="Beekwilder J."/>
            <person name="van Veen A."/>
            <person name="de Boer W."/>
            <person name="van Veen J.A."/>
            <person name="Garbeva P."/>
        </authorList>
    </citation>
    <scope>NUCLEOTIDE SEQUENCE [LARGE SCALE GENOMIC DNA]</scope>
    <source>
        <strain evidence="1 2">Ter291</strain>
    </source>
</reference>
<accession>A0ABM5ZA30</accession>
<gene>
    <name evidence="1" type="ORF">CPter291_3758</name>
</gene>
<dbReference type="Proteomes" id="UP000074914">
    <property type="component" value="Chromosome"/>
</dbReference>
<evidence type="ECO:0000313" key="1">
    <source>
        <dbReference type="EMBL" id="AMP15992.1"/>
    </source>
</evidence>
<name>A0ABM5ZA30_9BURK</name>